<protein>
    <submittedName>
        <fullName evidence="1">Haloalkane dehalogenase</fullName>
        <ecNumber evidence="1">3.8.1.5</ecNumber>
    </submittedName>
</protein>
<sequence>MVANTGLPTGNAKVSKAFSAWRDFSIQSEQFPIGDIVNGGSLGRLSQATIDAYSSPFPDDIYKAGARIFPTLVPISPDYPAHQDNLATWETLFKFVKPVLCAFSDSGPITKGERRSL</sequence>
<dbReference type="EMBL" id="JXYS01000088">
    <property type="protein sequence ID" value="KJF16317.1"/>
    <property type="molecule type" value="Genomic_DNA"/>
</dbReference>
<accession>A0A0D8HES5</accession>
<dbReference type="STRING" id="1280514.AXFE_28200"/>
<proteinExistence type="predicted"/>
<name>A0A0D8HES5_9ACTN</name>
<organism evidence="1 2">
    <name type="scientific">Acidithrix ferrooxidans</name>
    <dbReference type="NCBI Taxonomy" id="1280514"/>
    <lineage>
        <taxon>Bacteria</taxon>
        <taxon>Bacillati</taxon>
        <taxon>Actinomycetota</taxon>
        <taxon>Acidimicrobiia</taxon>
        <taxon>Acidimicrobiales</taxon>
        <taxon>Acidimicrobiaceae</taxon>
        <taxon>Acidithrix</taxon>
    </lineage>
</organism>
<dbReference type="Proteomes" id="UP000032360">
    <property type="component" value="Unassembled WGS sequence"/>
</dbReference>
<keyword evidence="1" id="KW-0378">Hydrolase</keyword>
<comment type="caution">
    <text evidence="1">The sequence shown here is derived from an EMBL/GenBank/DDBJ whole genome shotgun (WGS) entry which is preliminary data.</text>
</comment>
<evidence type="ECO:0000313" key="2">
    <source>
        <dbReference type="Proteomes" id="UP000032360"/>
    </source>
</evidence>
<dbReference type="GO" id="GO:0018786">
    <property type="term" value="F:haloalkane dehalogenase activity"/>
    <property type="evidence" value="ECO:0007669"/>
    <property type="project" value="UniProtKB-EC"/>
</dbReference>
<dbReference type="AlphaFoldDB" id="A0A0D8HES5"/>
<reference evidence="1 2" key="1">
    <citation type="submission" date="2015-01" db="EMBL/GenBank/DDBJ databases">
        <title>Draft genome of the acidophilic iron oxidizer Acidithrix ferrooxidans strain Py-F3.</title>
        <authorList>
            <person name="Poehlein A."/>
            <person name="Eisen S."/>
            <person name="Schloemann M."/>
            <person name="Johnson B.D."/>
            <person name="Daniel R."/>
            <person name="Muehling M."/>
        </authorList>
    </citation>
    <scope>NUCLEOTIDE SEQUENCE [LARGE SCALE GENOMIC DNA]</scope>
    <source>
        <strain evidence="1 2">Py-F3</strain>
    </source>
</reference>
<dbReference type="InterPro" id="IPR029058">
    <property type="entry name" value="AB_hydrolase_fold"/>
</dbReference>
<dbReference type="Gene3D" id="3.40.50.1820">
    <property type="entry name" value="alpha/beta hydrolase"/>
    <property type="match status" value="1"/>
</dbReference>
<evidence type="ECO:0000313" key="1">
    <source>
        <dbReference type="EMBL" id="KJF16317.1"/>
    </source>
</evidence>
<keyword evidence="2" id="KW-1185">Reference proteome</keyword>
<dbReference type="EC" id="3.8.1.5" evidence="1"/>
<gene>
    <name evidence="1" type="primary">dhmA2</name>
    <name evidence="1" type="ORF">AXFE_28200</name>
</gene>